<feature type="transmembrane region" description="Helical" evidence="1">
    <location>
        <begin position="33"/>
        <end position="57"/>
    </location>
</feature>
<dbReference type="SUPFAM" id="SSF51695">
    <property type="entry name" value="PLC-like phosphodiesterases"/>
    <property type="match status" value="1"/>
</dbReference>
<feature type="transmembrane region" description="Helical" evidence="1">
    <location>
        <begin position="124"/>
        <end position="144"/>
    </location>
</feature>
<keyword evidence="4" id="KW-1185">Reference proteome</keyword>
<dbReference type="GO" id="GO:0006629">
    <property type="term" value="P:lipid metabolic process"/>
    <property type="evidence" value="ECO:0007669"/>
    <property type="project" value="InterPro"/>
</dbReference>
<gene>
    <name evidence="3" type="ORF">D7D94_08295</name>
</gene>
<dbReference type="InterPro" id="IPR030395">
    <property type="entry name" value="GP_PDE_dom"/>
</dbReference>
<sequence>MLAFVVAERRLAGEASRGSMWPRLRVAASTRRAWPLAIGMAVAGPLAGITVFAPASAVLAVPPFIGREFLKDVLSGALWSGIMGALLVVTAAAILALPALMLTLWPKTPRDERWEGRNHERRTAIALVVVAVVVALLPKVAAFLLETGQSGLRKEPETFAGQAILAWVLYQLVSVFAAQAIALLVVARARLAAGLDASAAEPAPVRWRRVRIRVVAVTGVLALVGTGALTAGASQATSALPQDPLLIAHRGYDNGGPENTIAALEAAAEFDPDYVEVDVQQTADGDYVASHDVNLTVLAGRNENIYEMSTAEVLRTTVSMHGRTDTIPTMTEYVERARELGIPLMIELKITGHETRDPVDELLAELDAIGGTKGNIFHSLDRASVEKLKQLRPDLRVGLTIAINVGNLPDVGNDFYVVEQASITPEMIDWSHAHGLPIYAWTVNDRMAMDALLAAGIDGLVTDQLDEAEPLLSGASG</sequence>
<keyword evidence="1" id="KW-1133">Transmembrane helix</keyword>
<dbReference type="InterPro" id="IPR017946">
    <property type="entry name" value="PLC-like_Pdiesterase_TIM-brl"/>
</dbReference>
<protein>
    <recommendedName>
        <fullName evidence="2">GP-PDE domain-containing protein</fullName>
    </recommendedName>
</protein>
<feature type="transmembrane region" description="Helical" evidence="1">
    <location>
        <begin position="77"/>
        <end position="104"/>
    </location>
</feature>
<name>A0A6I6E5H2_9MICO</name>
<dbReference type="EMBL" id="CP032550">
    <property type="protein sequence ID" value="QGU27670.1"/>
    <property type="molecule type" value="Genomic_DNA"/>
</dbReference>
<dbReference type="PANTHER" id="PTHR46211">
    <property type="entry name" value="GLYCEROPHOSPHORYL DIESTER PHOSPHODIESTERASE"/>
    <property type="match status" value="1"/>
</dbReference>
<dbReference type="PANTHER" id="PTHR46211:SF8">
    <property type="entry name" value="PHOSPHODIESTERASE"/>
    <property type="match status" value="1"/>
</dbReference>
<keyword evidence="1" id="KW-0472">Membrane</keyword>
<evidence type="ECO:0000256" key="1">
    <source>
        <dbReference type="SAM" id="Phobius"/>
    </source>
</evidence>
<organism evidence="3 4">
    <name type="scientific">Microbacterium oryzae</name>
    <dbReference type="NCBI Taxonomy" id="743009"/>
    <lineage>
        <taxon>Bacteria</taxon>
        <taxon>Bacillati</taxon>
        <taxon>Actinomycetota</taxon>
        <taxon>Actinomycetes</taxon>
        <taxon>Micrococcales</taxon>
        <taxon>Microbacteriaceae</taxon>
        <taxon>Microbacterium</taxon>
    </lineage>
</organism>
<dbReference type="AlphaFoldDB" id="A0A6I6E5H2"/>
<dbReference type="KEGG" id="moj:D7D94_08295"/>
<feature type="domain" description="GP-PDE" evidence="2">
    <location>
        <begin position="244"/>
        <end position="472"/>
    </location>
</feature>
<dbReference type="PROSITE" id="PS51704">
    <property type="entry name" value="GP_PDE"/>
    <property type="match status" value="1"/>
</dbReference>
<evidence type="ECO:0000313" key="3">
    <source>
        <dbReference type="EMBL" id="QGU27670.1"/>
    </source>
</evidence>
<feature type="transmembrane region" description="Helical" evidence="1">
    <location>
        <begin position="214"/>
        <end position="233"/>
    </location>
</feature>
<evidence type="ECO:0000259" key="2">
    <source>
        <dbReference type="PROSITE" id="PS51704"/>
    </source>
</evidence>
<keyword evidence="1" id="KW-0812">Transmembrane</keyword>
<accession>A0A6I6E5H2</accession>
<reference evidence="3 4" key="1">
    <citation type="submission" date="2018-09" db="EMBL/GenBank/DDBJ databases">
        <title>Whole genome sequencing of Microbacterium oryzae strain MB-10T.</title>
        <authorList>
            <person name="Das S.K."/>
        </authorList>
    </citation>
    <scope>NUCLEOTIDE SEQUENCE [LARGE SCALE GENOMIC DNA]</scope>
    <source>
        <strain evidence="3 4">MB-10</strain>
    </source>
</reference>
<evidence type="ECO:0000313" key="4">
    <source>
        <dbReference type="Proteomes" id="UP000422989"/>
    </source>
</evidence>
<proteinExistence type="predicted"/>
<feature type="transmembrane region" description="Helical" evidence="1">
    <location>
        <begin position="164"/>
        <end position="186"/>
    </location>
</feature>
<dbReference type="GO" id="GO:0008081">
    <property type="term" value="F:phosphoric diester hydrolase activity"/>
    <property type="evidence" value="ECO:0007669"/>
    <property type="project" value="InterPro"/>
</dbReference>
<dbReference type="Gene3D" id="3.20.20.190">
    <property type="entry name" value="Phosphatidylinositol (PI) phosphodiesterase"/>
    <property type="match status" value="1"/>
</dbReference>
<dbReference type="Pfam" id="PF03009">
    <property type="entry name" value="GDPD"/>
    <property type="match status" value="1"/>
</dbReference>
<dbReference type="Proteomes" id="UP000422989">
    <property type="component" value="Chromosome"/>
</dbReference>